<sequence>MGTGIINTGISGLQVAQLGLLTTGHNITNANTPGFNRQRTIQASNIAMLTGSGYIGQGAHVSTVERLYDSFLSAQVNRAQTTSSELDVYYTQIKQIDNMLADPNAGVSPALQDFFRGVQQVSANPSQLPARQAMISSAQALVARFQGLADRISQMYGDVNSQITTAVASINSYSRQIASLNEGMVIARSALSQPPNDLLDQRDQLVLELNKLIKVTTTTNTDGTYNVYIGNGQQLVTGTQVMTMTSLPSLADPSRYAVGLKTAGGTQELPESLITGGSLDGLLGFRSGSLDRVANDLGRNAASLALTFNAQHALGQDLLGQSIGNANFAANFFNVSPPTVIASTGNSIVSPATISASLVTPPPIDGTYTLSNVAGTYSLTRQTDGTVWTAASPAALQLVVPATEGLDLNGAILAAGATTQVVSAAANGANFYTKLTSSDYRLDYNGANYTMTRLSDNTQWSNASLATLSSTIAGSEGFSFSVAAGTVASGDSFIIQPTRAAAKNISVNATVVADARLIAAAMPIRSAAASANTGSGKISAGDSLPGFGTPAIPAAGMTFTYGSAGNTLTLTGLPAGANISVSVGSTSTVYPGPTIPYTSGAKISVASVSFDISGNLNNGDVFTLGRNPGGVSDGRNALTLGELQTQNTMSGKTASYQSAYAQLVSDAGNKSREIEVKSQAQSALLKQSNDARDALSGVNLDEEAANLLRYQQAYQASAKTLEIGSKLFDVLLSIQS</sequence>
<dbReference type="NCBIfam" id="TIGR02492">
    <property type="entry name" value="flgK_ends"/>
    <property type="match status" value="1"/>
</dbReference>
<feature type="domain" description="Flagellar hook-associated protein FlgK helical" evidence="9">
    <location>
        <begin position="94"/>
        <end position="325"/>
    </location>
</feature>
<evidence type="ECO:0000256" key="6">
    <source>
        <dbReference type="ARBA" id="ARBA00023143"/>
    </source>
</evidence>
<dbReference type="InterPro" id="IPR002371">
    <property type="entry name" value="FlgK"/>
</dbReference>
<organism evidence="10 11">
    <name type="scientific">Candidatus Propionivibrio dominans</name>
    <dbReference type="NCBI Taxonomy" id="2954373"/>
    <lineage>
        <taxon>Bacteria</taxon>
        <taxon>Pseudomonadati</taxon>
        <taxon>Pseudomonadota</taxon>
        <taxon>Betaproteobacteria</taxon>
        <taxon>Rhodocyclales</taxon>
        <taxon>Rhodocyclaceae</taxon>
        <taxon>Propionivibrio</taxon>
    </lineage>
</organism>
<comment type="caution">
    <text evidence="10">The sequence shown here is derived from an EMBL/GenBank/DDBJ whole genome shotgun (WGS) entry which is preliminary data.</text>
</comment>
<dbReference type="AlphaFoldDB" id="A0A9D7FA88"/>
<dbReference type="GO" id="GO:0005576">
    <property type="term" value="C:extracellular region"/>
    <property type="evidence" value="ECO:0007669"/>
    <property type="project" value="UniProtKB-SubCell"/>
</dbReference>
<dbReference type="GO" id="GO:0005198">
    <property type="term" value="F:structural molecule activity"/>
    <property type="evidence" value="ECO:0007669"/>
    <property type="project" value="InterPro"/>
</dbReference>
<dbReference type="PANTHER" id="PTHR30033:SF1">
    <property type="entry name" value="FLAGELLAR HOOK-ASSOCIATED PROTEIN 1"/>
    <property type="match status" value="1"/>
</dbReference>
<dbReference type="SUPFAM" id="SSF64518">
    <property type="entry name" value="Phase 1 flagellin"/>
    <property type="match status" value="1"/>
</dbReference>
<accession>A0A9D7FA88</accession>
<evidence type="ECO:0000256" key="2">
    <source>
        <dbReference type="ARBA" id="ARBA00004613"/>
    </source>
</evidence>
<evidence type="ECO:0000259" key="9">
    <source>
        <dbReference type="Pfam" id="PF22638"/>
    </source>
</evidence>
<comment type="similarity">
    <text evidence="3">Belongs to the flagella basal body rod proteins family.</text>
</comment>
<reference evidence="10" key="1">
    <citation type="submission" date="2020-10" db="EMBL/GenBank/DDBJ databases">
        <title>Connecting structure to function with the recovery of over 1000 high-quality activated sludge metagenome-assembled genomes encoding full-length rRNA genes using long-read sequencing.</title>
        <authorList>
            <person name="Singleton C.M."/>
            <person name="Petriglieri F."/>
            <person name="Kristensen J.M."/>
            <person name="Kirkegaard R.H."/>
            <person name="Michaelsen T.Y."/>
            <person name="Andersen M.H."/>
            <person name="Karst S.M."/>
            <person name="Dueholm M.S."/>
            <person name="Nielsen P.H."/>
            <person name="Albertsen M."/>
        </authorList>
    </citation>
    <scope>NUCLEOTIDE SEQUENCE</scope>
    <source>
        <strain evidence="10">EsbW_18-Q3-R4-48_MAXAC.044</strain>
    </source>
</reference>
<feature type="domain" description="Flagellar hook-associated protein 1 D2-like" evidence="8">
    <location>
        <begin position="433"/>
        <end position="497"/>
    </location>
</feature>
<dbReference type="InterPro" id="IPR010930">
    <property type="entry name" value="Flg_bb/hook_C_dom"/>
</dbReference>
<keyword evidence="10" id="KW-0966">Cell projection</keyword>
<name>A0A9D7FA88_9RHOO</name>
<evidence type="ECO:0000313" key="11">
    <source>
        <dbReference type="Proteomes" id="UP000886602"/>
    </source>
</evidence>
<evidence type="ECO:0000259" key="8">
    <source>
        <dbReference type="Pfam" id="PF21158"/>
    </source>
</evidence>
<proteinExistence type="inferred from homology"/>
<dbReference type="Proteomes" id="UP000886602">
    <property type="component" value="Unassembled WGS sequence"/>
</dbReference>
<evidence type="ECO:0000313" key="10">
    <source>
        <dbReference type="EMBL" id="MBK7425049.1"/>
    </source>
</evidence>
<feature type="domain" description="Flagellar basal-body/hook protein C-terminal" evidence="7">
    <location>
        <begin position="696"/>
        <end position="733"/>
    </location>
</feature>
<evidence type="ECO:0000256" key="3">
    <source>
        <dbReference type="ARBA" id="ARBA00009677"/>
    </source>
</evidence>
<dbReference type="Pfam" id="PF22638">
    <property type="entry name" value="FlgK_D1"/>
    <property type="match status" value="1"/>
</dbReference>
<evidence type="ECO:0000256" key="4">
    <source>
        <dbReference type="ARBA" id="ARBA00016244"/>
    </source>
</evidence>
<dbReference type="InterPro" id="IPR049119">
    <property type="entry name" value="FlgK_D2-like"/>
</dbReference>
<keyword evidence="6" id="KW-0975">Bacterial flagellum</keyword>
<dbReference type="PANTHER" id="PTHR30033">
    <property type="entry name" value="FLAGELLAR HOOK-ASSOCIATED PROTEIN 1"/>
    <property type="match status" value="1"/>
</dbReference>
<evidence type="ECO:0000256" key="1">
    <source>
        <dbReference type="ARBA" id="ARBA00004365"/>
    </source>
</evidence>
<dbReference type="InterPro" id="IPR053927">
    <property type="entry name" value="FlgK_helical"/>
</dbReference>
<comment type="subcellular location">
    <subcellularLocation>
        <location evidence="1">Bacterial flagellum</location>
    </subcellularLocation>
    <subcellularLocation>
        <location evidence="2">Secreted</location>
    </subcellularLocation>
</comment>
<dbReference type="PRINTS" id="PR01005">
    <property type="entry name" value="FLGHOOKAP1"/>
</dbReference>
<keyword evidence="10" id="KW-0969">Cilium</keyword>
<dbReference type="GO" id="GO:0044780">
    <property type="term" value="P:bacterial-type flagellum assembly"/>
    <property type="evidence" value="ECO:0007669"/>
    <property type="project" value="InterPro"/>
</dbReference>
<dbReference type="GO" id="GO:0009424">
    <property type="term" value="C:bacterial-type flagellum hook"/>
    <property type="evidence" value="ECO:0007669"/>
    <property type="project" value="InterPro"/>
</dbReference>
<dbReference type="EMBL" id="JADJNC010000060">
    <property type="protein sequence ID" value="MBK7425049.1"/>
    <property type="molecule type" value="Genomic_DNA"/>
</dbReference>
<dbReference type="Pfam" id="PF21158">
    <property type="entry name" value="flgK_1st_1"/>
    <property type="match status" value="1"/>
</dbReference>
<keyword evidence="10" id="KW-0282">Flagellum</keyword>
<keyword evidence="5" id="KW-0964">Secreted</keyword>
<evidence type="ECO:0000256" key="5">
    <source>
        <dbReference type="ARBA" id="ARBA00022525"/>
    </source>
</evidence>
<gene>
    <name evidence="10" type="primary">flgK</name>
    <name evidence="10" type="ORF">IPJ48_19305</name>
</gene>
<evidence type="ECO:0000259" key="7">
    <source>
        <dbReference type="Pfam" id="PF06429"/>
    </source>
</evidence>
<protein>
    <recommendedName>
        <fullName evidence="4">Flagellar hook-associated protein 1</fullName>
    </recommendedName>
</protein>
<dbReference type="Pfam" id="PF06429">
    <property type="entry name" value="Flg_bbr_C"/>
    <property type="match status" value="1"/>
</dbReference>